<reference evidence="3 4" key="1">
    <citation type="submission" date="2018-08" db="EMBL/GenBank/DDBJ databases">
        <title>A genome reference for cultivated species of the human gut microbiota.</title>
        <authorList>
            <person name="Zou Y."/>
            <person name="Xue W."/>
            <person name="Luo G."/>
        </authorList>
    </citation>
    <scope>NUCLEOTIDE SEQUENCE [LARGE SCALE GENOMIC DNA]</scope>
    <source>
        <strain evidence="3 4">TM09-12</strain>
    </source>
</reference>
<dbReference type="InterPro" id="IPR050490">
    <property type="entry name" value="Bact_solute-bd_prot1"/>
</dbReference>
<dbReference type="PROSITE" id="PS51257">
    <property type="entry name" value="PROKAR_LIPOPROTEIN"/>
    <property type="match status" value="1"/>
</dbReference>
<dbReference type="EMBL" id="QSON01000015">
    <property type="protein sequence ID" value="RGI98802.1"/>
    <property type="molecule type" value="Genomic_DNA"/>
</dbReference>
<evidence type="ECO:0000313" key="3">
    <source>
        <dbReference type="EMBL" id="RGI98802.1"/>
    </source>
</evidence>
<evidence type="ECO:0000256" key="1">
    <source>
        <dbReference type="SAM" id="MobiDB-lite"/>
    </source>
</evidence>
<dbReference type="SUPFAM" id="SSF53850">
    <property type="entry name" value="Periplasmic binding protein-like II"/>
    <property type="match status" value="1"/>
</dbReference>
<name>A0A374P355_9FIRM</name>
<dbReference type="Gene3D" id="3.40.190.10">
    <property type="entry name" value="Periplasmic binding protein-like II"/>
    <property type="match status" value="2"/>
</dbReference>
<dbReference type="PANTHER" id="PTHR43649:SF12">
    <property type="entry name" value="DIACETYLCHITOBIOSE BINDING PROTEIN DASA"/>
    <property type="match status" value="1"/>
</dbReference>
<sequence>MIKLIIQGGKRMRKRAAALILSVVMTLGAVLTGCGSGGPQANSGSEGRVSAPREADGSGSGKEVVSLRMIMYGDMTSRREEYFKKDFHEAVLNDLGIDLTVEFMPWGSDSTVATMLASGESFAVWNIVSAFDWAAKGYLAEIDEALIQEKLPNLIRVRTENNGFECVKHNNKIYAVPFGSKPYAGRMQTIEVRNDILKQVGYEASEITTYDQLMSAFEAVKQAFPDMRISRSSSYLWNALNSETSDQLVSIMSGTAFTYVDELENNDTVYSMYESEAYKNLCKLVRQWVENGYILQDEISNPTQGAADWEAGNCLTMYGTPGAWIDRSLQGAVPGAELALIKIGDNQKIKNLDYDWGFSISANDQKNVDRWLELFDWLYKDQDTYNFCIYGVEGKDWEYNEDGTIKKLVTDSFFDSWFMQAMEYNVYDKELSKEAIEAYETNDDGSLLSKTAGFSFNSEPVASELAMMTAVWTELIEPMTLGILDYDENYDKMIQQLKKAGLDKYMEEYQRQYSEWYAANRKQ</sequence>
<dbReference type="AlphaFoldDB" id="A0A374P355"/>
<evidence type="ECO:0000313" key="4">
    <source>
        <dbReference type="Proteomes" id="UP000263014"/>
    </source>
</evidence>
<dbReference type="Pfam" id="PF12010">
    <property type="entry name" value="DUF3502"/>
    <property type="match status" value="1"/>
</dbReference>
<feature type="domain" description="DUF3502" evidence="2">
    <location>
        <begin position="451"/>
        <end position="518"/>
    </location>
</feature>
<dbReference type="Proteomes" id="UP000263014">
    <property type="component" value="Unassembled WGS sequence"/>
</dbReference>
<gene>
    <name evidence="3" type="ORF">DXD79_25015</name>
</gene>
<proteinExistence type="predicted"/>
<dbReference type="PANTHER" id="PTHR43649">
    <property type="entry name" value="ARABINOSE-BINDING PROTEIN-RELATED"/>
    <property type="match status" value="1"/>
</dbReference>
<comment type="caution">
    <text evidence="3">The sequence shown here is derived from an EMBL/GenBank/DDBJ whole genome shotgun (WGS) entry which is preliminary data.</text>
</comment>
<evidence type="ECO:0000259" key="2">
    <source>
        <dbReference type="Pfam" id="PF12010"/>
    </source>
</evidence>
<feature type="region of interest" description="Disordered" evidence="1">
    <location>
        <begin position="38"/>
        <end position="62"/>
    </location>
</feature>
<organism evidence="3 4">
    <name type="scientific">Hungatella hathewayi</name>
    <dbReference type="NCBI Taxonomy" id="154046"/>
    <lineage>
        <taxon>Bacteria</taxon>
        <taxon>Bacillati</taxon>
        <taxon>Bacillota</taxon>
        <taxon>Clostridia</taxon>
        <taxon>Lachnospirales</taxon>
        <taxon>Lachnospiraceae</taxon>
        <taxon>Hungatella</taxon>
    </lineage>
</organism>
<dbReference type="InterPro" id="IPR022627">
    <property type="entry name" value="DUF3502"/>
</dbReference>
<protein>
    <submittedName>
        <fullName evidence="3">DUF3502 domain-containing protein</fullName>
    </submittedName>
</protein>
<accession>A0A374P355</accession>